<comment type="caution">
    <text evidence="1">The sequence shown here is derived from an EMBL/GenBank/DDBJ whole genome shotgun (WGS) entry which is preliminary data.</text>
</comment>
<reference evidence="1" key="1">
    <citation type="submission" date="2024-03" db="EMBL/GenBank/DDBJ databases">
        <title>Whole genome sequecning of epiphytes from Marcgravia umbellata leaves.</title>
        <authorList>
            <person name="Kumar G."/>
            <person name="Savka M.A."/>
        </authorList>
    </citation>
    <scope>NUCLEOTIDE SEQUENCE</scope>
    <source>
        <strain evidence="1">RIT_BL5</strain>
    </source>
</reference>
<proteinExistence type="predicted"/>
<dbReference type="EMBL" id="JBBKAR010000001">
    <property type="protein sequence ID" value="MEJ8302488.1"/>
    <property type="molecule type" value="Genomic_DNA"/>
</dbReference>
<accession>A0ACC6P6F3</accession>
<evidence type="ECO:0000313" key="2">
    <source>
        <dbReference type="Proteomes" id="UP001380953"/>
    </source>
</evidence>
<organism evidence="1 2">
    <name type="scientific">Saccharibacillus sacchari</name>
    <dbReference type="NCBI Taxonomy" id="456493"/>
    <lineage>
        <taxon>Bacteria</taxon>
        <taxon>Bacillati</taxon>
        <taxon>Bacillota</taxon>
        <taxon>Bacilli</taxon>
        <taxon>Bacillales</taxon>
        <taxon>Paenibacillaceae</taxon>
        <taxon>Saccharibacillus</taxon>
    </lineage>
</organism>
<evidence type="ECO:0000313" key="1">
    <source>
        <dbReference type="EMBL" id="MEJ8302488.1"/>
    </source>
</evidence>
<sequence length="231" mass="25414">MDERLNKPEFSGTRDGRSPWLELWLHPRQVTRWFLDSDDPLKNALLLIVLSGAVGGFSTASGANWGDELSMPGLIIRAVIVGALGGLLSYYLGAHLLKWVGGWFGGEGTADDMRVVIGQISARANLMIGALLIPKLLIARSELFTLETPNLDASPLFGFIFWAITAIEFAWGLWLFIVSLHSIGEAHRFSAWHAFGVEFVLGLFLVIAVIIVVAIILSASGPPIWWLYENR</sequence>
<gene>
    <name evidence="1" type="ORF">WKI47_01015</name>
</gene>
<dbReference type="Proteomes" id="UP001380953">
    <property type="component" value="Unassembled WGS sequence"/>
</dbReference>
<name>A0ACC6P6F3_9BACL</name>
<protein>
    <submittedName>
        <fullName evidence="1">YIP1 family protein</fullName>
    </submittedName>
</protein>
<keyword evidence="2" id="KW-1185">Reference proteome</keyword>